<name>A0ABU6Q9X2_9FABA</name>
<keyword evidence="2" id="KW-1185">Reference proteome</keyword>
<dbReference type="EMBL" id="JASCZI010000077">
    <property type="protein sequence ID" value="MED6108313.1"/>
    <property type="molecule type" value="Genomic_DNA"/>
</dbReference>
<evidence type="ECO:0000313" key="1">
    <source>
        <dbReference type="EMBL" id="MED6108313.1"/>
    </source>
</evidence>
<sequence length="118" mass="13114">MEGLTPSLVVVDVCGFLELHTGETLKKKILNDKLVATIKAKYLVCESSLANHMSNVYLNVFEEMCEDINVVDEEEIDIPPGFEENSQTIFPPPNLKFGPLKIVECNPKITKFVATALC</sequence>
<dbReference type="Proteomes" id="UP001341840">
    <property type="component" value="Unassembled WGS sequence"/>
</dbReference>
<proteinExistence type="predicted"/>
<gene>
    <name evidence="1" type="ORF">PIB30_022592</name>
</gene>
<protein>
    <submittedName>
        <fullName evidence="1">Uncharacterized protein</fullName>
    </submittedName>
</protein>
<accession>A0ABU6Q9X2</accession>
<comment type="caution">
    <text evidence="1">The sequence shown here is derived from an EMBL/GenBank/DDBJ whole genome shotgun (WGS) entry which is preliminary data.</text>
</comment>
<evidence type="ECO:0000313" key="2">
    <source>
        <dbReference type="Proteomes" id="UP001341840"/>
    </source>
</evidence>
<reference evidence="1 2" key="1">
    <citation type="journal article" date="2023" name="Plants (Basel)">
        <title>Bridging the Gap: Combining Genomics and Transcriptomics Approaches to Understand Stylosanthes scabra, an Orphan Legume from the Brazilian Caatinga.</title>
        <authorList>
            <person name="Ferreira-Neto J.R.C."/>
            <person name="da Silva M.D."/>
            <person name="Binneck E."/>
            <person name="de Melo N.F."/>
            <person name="da Silva R.H."/>
            <person name="de Melo A.L.T.M."/>
            <person name="Pandolfi V."/>
            <person name="Bustamante F.O."/>
            <person name="Brasileiro-Vidal A.C."/>
            <person name="Benko-Iseppon A.M."/>
        </authorList>
    </citation>
    <scope>NUCLEOTIDE SEQUENCE [LARGE SCALE GENOMIC DNA]</scope>
    <source>
        <tissue evidence="1">Leaves</tissue>
    </source>
</reference>
<organism evidence="1 2">
    <name type="scientific">Stylosanthes scabra</name>
    <dbReference type="NCBI Taxonomy" id="79078"/>
    <lineage>
        <taxon>Eukaryota</taxon>
        <taxon>Viridiplantae</taxon>
        <taxon>Streptophyta</taxon>
        <taxon>Embryophyta</taxon>
        <taxon>Tracheophyta</taxon>
        <taxon>Spermatophyta</taxon>
        <taxon>Magnoliopsida</taxon>
        <taxon>eudicotyledons</taxon>
        <taxon>Gunneridae</taxon>
        <taxon>Pentapetalae</taxon>
        <taxon>rosids</taxon>
        <taxon>fabids</taxon>
        <taxon>Fabales</taxon>
        <taxon>Fabaceae</taxon>
        <taxon>Papilionoideae</taxon>
        <taxon>50 kb inversion clade</taxon>
        <taxon>dalbergioids sensu lato</taxon>
        <taxon>Dalbergieae</taxon>
        <taxon>Pterocarpus clade</taxon>
        <taxon>Stylosanthes</taxon>
    </lineage>
</organism>